<dbReference type="Gene3D" id="3.30.70.1230">
    <property type="entry name" value="Nucleotide cyclase"/>
    <property type="match status" value="1"/>
</dbReference>
<dbReference type="Gene3D" id="3.30.450.40">
    <property type="match status" value="1"/>
</dbReference>
<dbReference type="InterPro" id="IPR050697">
    <property type="entry name" value="Adenylyl/Guanylyl_Cyclase_3/4"/>
</dbReference>
<dbReference type="InterPro" id="IPR003018">
    <property type="entry name" value="GAF"/>
</dbReference>
<dbReference type="SMART" id="SM00044">
    <property type="entry name" value="CYCc"/>
    <property type="match status" value="1"/>
</dbReference>
<dbReference type="InterPro" id="IPR029787">
    <property type="entry name" value="Nucleotide_cyclase"/>
</dbReference>
<name>A0A653A8V5_UNCDX</name>
<reference evidence="2" key="1">
    <citation type="submission" date="2018-07" db="EMBL/GenBank/DDBJ databases">
        <authorList>
            <consortium name="Genoscope - CEA"/>
            <person name="William W."/>
        </authorList>
    </citation>
    <scope>NUCLEOTIDE SEQUENCE</scope>
    <source>
        <strain evidence="2">IK1</strain>
    </source>
</reference>
<sequence>MEKYYRERFEAQRRVARTIAGIMEVNQVLEKLRTEIRHVIPSAMEVCILLLDSDAPKYTRPLQCALYDRPVNCLQCKRHRPAIEKAIREGKGVLVSESEPVVRHDGSKVAVGPEAAIPAFVGDRILAVLSAVALPGVHFGRKDFYFLKDFSEFVGNALLSAKRHWEITQEKIHISQMLAHLSPFVPHSVRRLVEQNPEMLSREKQSRNVSVLFLDLEDYTRLSSSRPEAEVNEIVEKMFSSFVDPIHRSSGDINETAGDGLMIIFKDDDAHTNAVHAVKAAFDIQERNRVINAELGFDLAPIHVNMGINTGTALVGMTRFTGSLETRMTYTASGPVTNLAARLAGQASGGDILIGEETRKMIDGLWPVYDRGVVNLKGIDHPVHVYSLVRK</sequence>
<evidence type="ECO:0000259" key="1">
    <source>
        <dbReference type="PROSITE" id="PS50125"/>
    </source>
</evidence>
<accession>A0A653A8V5</accession>
<gene>
    <name evidence="2" type="ORF">TRIP_B330620</name>
</gene>
<dbReference type="PANTHER" id="PTHR43081:SF1">
    <property type="entry name" value="ADENYLATE CYCLASE, TERMINAL-DIFFERENTIATION SPECIFIC"/>
    <property type="match status" value="1"/>
</dbReference>
<dbReference type="GO" id="GO:0009190">
    <property type="term" value="P:cyclic nucleotide biosynthetic process"/>
    <property type="evidence" value="ECO:0007669"/>
    <property type="project" value="InterPro"/>
</dbReference>
<dbReference type="PANTHER" id="PTHR43081">
    <property type="entry name" value="ADENYLATE CYCLASE, TERMINAL-DIFFERENTIATION SPECIFIC-RELATED"/>
    <property type="match status" value="1"/>
</dbReference>
<dbReference type="SUPFAM" id="SSF55781">
    <property type="entry name" value="GAF domain-like"/>
    <property type="match status" value="1"/>
</dbReference>
<dbReference type="Pfam" id="PF00211">
    <property type="entry name" value="Guanylate_cyc"/>
    <property type="match status" value="1"/>
</dbReference>
<dbReference type="CDD" id="cd07302">
    <property type="entry name" value="CHD"/>
    <property type="match status" value="1"/>
</dbReference>
<organism evidence="2">
    <name type="scientific">Uncultured Desulfatiglans sp</name>
    <dbReference type="NCBI Taxonomy" id="1748965"/>
    <lineage>
        <taxon>Bacteria</taxon>
        <taxon>Pseudomonadati</taxon>
        <taxon>Thermodesulfobacteriota</taxon>
        <taxon>Desulfobacteria</taxon>
        <taxon>Desulfatiglandales</taxon>
        <taxon>Desulfatiglandaceae</taxon>
        <taxon>Desulfatiglans</taxon>
        <taxon>environmental samples</taxon>
    </lineage>
</organism>
<dbReference type="EMBL" id="UPXX01000027">
    <property type="protein sequence ID" value="VBB44516.1"/>
    <property type="molecule type" value="Genomic_DNA"/>
</dbReference>
<dbReference type="GO" id="GO:0004016">
    <property type="term" value="F:adenylate cyclase activity"/>
    <property type="evidence" value="ECO:0007669"/>
    <property type="project" value="UniProtKB-ARBA"/>
</dbReference>
<dbReference type="InterPro" id="IPR001054">
    <property type="entry name" value="A/G_cyclase"/>
</dbReference>
<dbReference type="Pfam" id="PF01590">
    <property type="entry name" value="GAF"/>
    <property type="match status" value="1"/>
</dbReference>
<feature type="domain" description="Guanylate cyclase" evidence="1">
    <location>
        <begin position="210"/>
        <end position="344"/>
    </location>
</feature>
<dbReference type="AlphaFoldDB" id="A0A653A8V5"/>
<proteinExistence type="predicted"/>
<dbReference type="InterPro" id="IPR029016">
    <property type="entry name" value="GAF-like_dom_sf"/>
</dbReference>
<dbReference type="PROSITE" id="PS50125">
    <property type="entry name" value="GUANYLATE_CYCLASE_2"/>
    <property type="match status" value="1"/>
</dbReference>
<dbReference type="GO" id="GO:0035556">
    <property type="term" value="P:intracellular signal transduction"/>
    <property type="evidence" value="ECO:0007669"/>
    <property type="project" value="InterPro"/>
</dbReference>
<evidence type="ECO:0000313" key="2">
    <source>
        <dbReference type="EMBL" id="VBB44516.1"/>
    </source>
</evidence>
<protein>
    <submittedName>
        <fullName evidence="2">Adenylate and Guanylate cyclase catalytic domain protein</fullName>
    </submittedName>
</protein>
<dbReference type="SUPFAM" id="SSF55073">
    <property type="entry name" value="Nucleotide cyclase"/>
    <property type="match status" value="1"/>
</dbReference>